<feature type="region of interest" description="Disordered" evidence="4">
    <location>
        <begin position="1"/>
        <end position="33"/>
    </location>
</feature>
<dbReference type="GO" id="GO:0016887">
    <property type="term" value="F:ATP hydrolysis activity"/>
    <property type="evidence" value="ECO:0007669"/>
    <property type="project" value="InterPro"/>
</dbReference>
<dbReference type="PROSITE" id="PS50893">
    <property type="entry name" value="ABC_TRANSPORTER_2"/>
    <property type="match status" value="1"/>
</dbReference>
<dbReference type="GO" id="GO:0005886">
    <property type="term" value="C:plasma membrane"/>
    <property type="evidence" value="ECO:0007669"/>
    <property type="project" value="TreeGrafter"/>
</dbReference>
<evidence type="ECO:0000256" key="1">
    <source>
        <dbReference type="ARBA" id="ARBA00022448"/>
    </source>
</evidence>
<dbReference type="PANTHER" id="PTHR24220:SF86">
    <property type="entry name" value="ABC TRANSPORTER ABCH.1"/>
    <property type="match status" value="1"/>
</dbReference>
<keyword evidence="1" id="KW-0813">Transport</keyword>
<dbReference type="PANTHER" id="PTHR24220">
    <property type="entry name" value="IMPORT ATP-BINDING PROTEIN"/>
    <property type="match status" value="1"/>
</dbReference>
<name>A0A450RUZ8_9GAMM</name>
<dbReference type="SMART" id="SM00382">
    <property type="entry name" value="AAA"/>
    <property type="match status" value="1"/>
</dbReference>
<proteinExistence type="predicted"/>
<dbReference type="Gene3D" id="3.40.50.300">
    <property type="entry name" value="P-loop containing nucleotide triphosphate hydrolases"/>
    <property type="match status" value="1"/>
</dbReference>
<accession>A0A450RUZ8</accession>
<evidence type="ECO:0000256" key="3">
    <source>
        <dbReference type="ARBA" id="ARBA00022840"/>
    </source>
</evidence>
<keyword evidence="2" id="KW-0547">Nucleotide-binding</keyword>
<dbReference type="InterPro" id="IPR017911">
    <property type="entry name" value="MacB-like_ATP-bd"/>
</dbReference>
<dbReference type="GO" id="GO:0022857">
    <property type="term" value="F:transmembrane transporter activity"/>
    <property type="evidence" value="ECO:0007669"/>
    <property type="project" value="TreeGrafter"/>
</dbReference>
<organism evidence="6">
    <name type="scientific">Candidatus Kentrum sp. DK</name>
    <dbReference type="NCBI Taxonomy" id="2126562"/>
    <lineage>
        <taxon>Bacteria</taxon>
        <taxon>Pseudomonadati</taxon>
        <taxon>Pseudomonadota</taxon>
        <taxon>Gammaproteobacteria</taxon>
        <taxon>Candidatus Kentrum</taxon>
    </lineage>
</organism>
<keyword evidence="3 6" id="KW-0067">ATP-binding</keyword>
<dbReference type="CDD" id="cd03255">
    <property type="entry name" value="ABC_MJ0796_LolCDE_FtsE"/>
    <property type="match status" value="1"/>
</dbReference>
<protein>
    <submittedName>
        <fullName evidence="6">Putative ABC transport system ATP-binding protein</fullName>
    </submittedName>
</protein>
<evidence type="ECO:0000256" key="4">
    <source>
        <dbReference type="SAM" id="MobiDB-lite"/>
    </source>
</evidence>
<dbReference type="InterPro" id="IPR003439">
    <property type="entry name" value="ABC_transporter-like_ATP-bd"/>
</dbReference>
<gene>
    <name evidence="6" type="ORF">BECKDK2373B_GA0170837_100332</name>
</gene>
<dbReference type="AlphaFoldDB" id="A0A450RUZ8"/>
<dbReference type="InterPro" id="IPR015854">
    <property type="entry name" value="ABC_transpr_LolD-like"/>
</dbReference>
<feature type="domain" description="ABC transporter" evidence="5">
    <location>
        <begin position="37"/>
        <end position="259"/>
    </location>
</feature>
<dbReference type="EMBL" id="CAADEX010000003">
    <property type="protein sequence ID" value="VFJ42865.1"/>
    <property type="molecule type" value="Genomic_DNA"/>
</dbReference>
<sequence>MDRLRNLPREPTSEDNDVKDGPPIALGDSTGEPERGIELRDVEKIFHHGKPNEFRAIRGINLAIEPRRITVLRGASGSGKTTLLSLIGLLSRPSSGRILLGGRNLSGLPERFATRVRRGTFGFVFQRFHLIPGLSVLENVMLPAYPLGPDYRVLEQKGLALLERFGLADKHRDPVEWLSGGETQRVAICRALINEPAILIADEPTANLDSHASLAFLNIIDELVAEGRTVLLASHDPVICDSERVHRVVGMQDGGLMEG</sequence>
<evidence type="ECO:0000313" key="6">
    <source>
        <dbReference type="EMBL" id="VFJ42865.1"/>
    </source>
</evidence>
<dbReference type="GO" id="GO:0005524">
    <property type="term" value="F:ATP binding"/>
    <property type="evidence" value="ECO:0007669"/>
    <property type="project" value="UniProtKB-KW"/>
</dbReference>
<reference evidence="6" key="1">
    <citation type="submission" date="2019-02" db="EMBL/GenBank/DDBJ databases">
        <authorList>
            <person name="Gruber-Vodicka R. H."/>
            <person name="Seah K. B. B."/>
        </authorList>
    </citation>
    <scope>NUCLEOTIDE SEQUENCE</scope>
    <source>
        <strain evidence="6">BECK_DK47</strain>
    </source>
</reference>
<dbReference type="SUPFAM" id="SSF52540">
    <property type="entry name" value="P-loop containing nucleoside triphosphate hydrolases"/>
    <property type="match status" value="1"/>
</dbReference>
<dbReference type="Pfam" id="PF00005">
    <property type="entry name" value="ABC_tran"/>
    <property type="match status" value="1"/>
</dbReference>
<evidence type="ECO:0000256" key="2">
    <source>
        <dbReference type="ARBA" id="ARBA00022741"/>
    </source>
</evidence>
<evidence type="ECO:0000259" key="5">
    <source>
        <dbReference type="PROSITE" id="PS50893"/>
    </source>
</evidence>
<dbReference type="InterPro" id="IPR027417">
    <property type="entry name" value="P-loop_NTPase"/>
</dbReference>
<dbReference type="InterPro" id="IPR003593">
    <property type="entry name" value="AAA+_ATPase"/>
</dbReference>
<feature type="compositionally biased region" description="Basic and acidic residues" evidence="4">
    <location>
        <begin position="1"/>
        <end position="20"/>
    </location>
</feature>